<dbReference type="RefSeq" id="WP_220370416.1">
    <property type="nucleotide sequence ID" value="NZ_JAEUAO010000001.1"/>
</dbReference>
<dbReference type="InterPro" id="IPR026349">
    <property type="entry name" value="CHP04255"/>
</dbReference>
<dbReference type="EMBL" id="JAEUAO010000001">
    <property type="protein sequence ID" value="MBW9062358.1"/>
    <property type="molecule type" value="Genomic_DNA"/>
</dbReference>
<protein>
    <submittedName>
        <fullName evidence="1">TIGR04255 family protein</fullName>
    </submittedName>
</protein>
<name>A0ABS7H5J0_9HYPH</name>
<comment type="caution">
    <text evidence="1">The sequence shown here is derived from an EMBL/GenBank/DDBJ whole genome shotgun (WGS) entry which is preliminary data.</text>
</comment>
<evidence type="ECO:0000313" key="1">
    <source>
        <dbReference type="EMBL" id="MBW9062358.1"/>
    </source>
</evidence>
<evidence type="ECO:0000313" key="2">
    <source>
        <dbReference type="Proteomes" id="UP000757604"/>
    </source>
</evidence>
<sequence>MATSTRPKDLPDYKNPPLNEVVLGVQFPPAEGYQHIFAGDVWKLYKNAYPIVTENPPLQPTFETFGPPGTQQLSFSVGNGTQHSRYWFLTSDQHELIQFQNDRLLHNWRKIGPNGEYPRFDTLLAKFQTELMQLSDYFRTLSPSGKSLVCNQVEVTYTNHVAAGTGSKFDPSGSLRIFDFGGQPPADMNAVYRRILTKPDGSPYARLICEVISAIDYKGDRIAILQFTVRGSPSVGTPGNVMEFMRAARVTIVNEFTHITSEAAHNTWERIL</sequence>
<gene>
    <name evidence="1" type="ORF">JNB71_03405</name>
</gene>
<keyword evidence="2" id="KW-1185">Reference proteome</keyword>
<reference evidence="1 2" key="1">
    <citation type="journal article" date="2021" name="MBio">
        <title>Poor Competitiveness of Bradyrhizobium in Pigeon Pea Root Colonization in Indian Soils.</title>
        <authorList>
            <person name="Chalasani D."/>
            <person name="Basu A."/>
            <person name="Pullabhotla S.V.S.R.N."/>
            <person name="Jorrin B."/>
            <person name="Neal A.L."/>
            <person name="Poole P.S."/>
            <person name="Podile A.R."/>
            <person name="Tkacz A."/>
        </authorList>
    </citation>
    <scope>NUCLEOTIDE SEQUENCE [LARGE SCALE GENOMIC DNA]</scope>
    <source>
        <strain evidence="1 2">HU44</strain>
    </source>
</reference>
<proteinExistence type="predicted"/>
<dbReference type="Proteomes" id="UP000757604">
    <property type="component" value="Unassembled WGS sequence"/>
</dbReference>
<dbReference type="NCBIfam" id="TIGR04255">
    <property type="entry name" value="sporadTIGR04255"/>
    <property type="match status" value="1"/>
</dbReference>
<accession>A0ABS7H5J0</accession>
<organism evidence="1 2">
    <name type="scientific">Rhizobium herbae</name>
    <dbReference type="NCBI Taxonomy" id="508661"/>
    <lineage>
        <taxon>Bacteria</taxon>
        <taxon>Pseudomonadati</taxon>
        <taxon>Pseudomonadota</taxon>
        <taxon>Alphaproteobacteria</taxon>
        <taxon>Hyphomicrobiales</taxon>
        <taxon>Rhizobiaceae</taxon>
        <taxon>Rhizobium/Agrobacterium group</taxon>
        <taxon>Rhizobium</taxon>
    </lineage>
</organism>